<comment type="similarity">
    <text evidence="1">Belongs to the eukaryotic ribosomal protein eL32 family.</text>
</comment>
<keyword evidence="3" id="KW-0687">Ribonucleoprotein</keyword>
<dbReference type="PANTHER" id="PTHR23413:SF6">
    <property type="entry name" value="LARGE RIBOSOMAL SUBUNIT PROTEIN EL32"/>
    <property type="match status" value="1"/>
</dbReference>
<gene>
    <name evidence="5" type="ORF">LYPA_23C017753</name>
</gene>
<sequence>MPNVGYGSNMKTKHVLPSGSRKSLIHNVRESEALRTCNKSHCTEIAHDVSSKNPQHIGERAAHVAIRVTNPNVRLYSEENE</sequence>
<dbReference type="PANTHER" id="PTHR23413">
    <property type="entry name" value="60S RIBOSOMAL PROTEIN L32 AND DNA-DIRECTED RNA POLYMERASE II, SUBUNIT N"/>
    <property type="match status" value="1"/>
</dbReference>
<dbReference type="InterPro" id="IPR036351">
    <property type="entry name" value="Ribosomal_eL32_sf"/>
</dbReference>
<accession>A0A485NIU6</accession>
<dbReference type="SUPFAM" id="SSF52042">
    <property type="entry name" value="Ribosomal protein L32e"/>
    <property type="match status" value="1"/>
</dbReference>
<proteinExistence type="inferred from homology"/>
<dbReference type="Proteomes" id="UP000386466">
    <property type="component" value="Unassembled WGS sequence"/>
</dbReference>
<reference evidence="5 6" key="1">
    <citation type="submission" date="2019-01" db="EMBL/GenBank/DDBJ databases">
        <authorList>
            <person name="Alioto T."/>
            <person name="Alioto T."/>
        </authorList>
    </citation>
    <scope>NUCLEOTIDE SEQUENCE [LARGE SCALE GENOMIC DNA]</scope>
</reference>
<evidence type="ECO:0000256" key="3">
    <source>
        <dbReference type="ARBA" id="ARBA00023274"/>
    </source>
</evidence>
<feature type="region of interest" description="Disordered" evidence="4">
    <location>
        <begin position="1"/>
        <end position="23"/>
    </location>
</feature>
<evidence type="ECO:0000313" key="5">
    <source>
        <dbReference type="EMBL" id="VFV32527.1"/>
    </source>
</evidence>
<dbReference type="SMART" id="SM01393">
    <property type="entry name" value="Ribosomal_L32e"/>
    <property type="match status" value="1"/>
</dbReference>
<dbReference type="GO" id="GO:0006412">
    <property type="term" value="P:translation"/>
    <property type="evidence" value="ECO:0007669"/>
    <property type="project" value="InterPro"/>
</dbReference>
<dbReference type="AlphaFoldDB" id="A0A485NIU6"/>
<dbReference type="InterPro" id="IPR001515">
    <property type="entry name" value="Ribosomal_eL32"/>
</dbReference>
<name>A0A485NIU6_LYNPA</name>
<evidence type="ECO:0000256" key="2">
    <source>
        <dbReference type="ARBA" id="ARBA00022980"/>
    </source>
</evidence>
<organism evidence="5 6">
    <name type="scientific">Lynx pardinus</name>
    <name type="common">Iberian lynx</name>
    <name type="synonym">Felis pardina</name>
    <dbReference type="NCBI Taxonomy" id="191816"/>
    <lineage>
        <taxon>Eukaryota</taxon>
        <taxon>Metazoa</taxon>
        <taxon>Chordata</taxon>
        <taxon>Craniata</taxon>
        <taxon>Vertebrata</taxon>
        <taxon>Euteleostomi</taxon>
        <taxon>Mammalia</taxon>
        <taxon>Eutheria</taxon>
        <taxon>Laurasiatheria</taxon>
        <taxon>Carnivora</taxon>
        <taxon>Feliformia</taxon>
        <taxon>Felidae</taxon>
        <taxon>Felinae</taxon>
        <taxon>Lynx</taxon>
    </lineage>
</organism>
<keyword evidence="6" id="KW-1185">Reference proteome</keyword>
<evidence type="ECO:0000256" key="4">
    <source>
        <dbReference type="SAM" id="MobiDB-lite"/>
    </source>
</evidence>
<dbReference type="GO" id="GO:0022625">
    <property type="term" value="C:cytosolic large ribosomal subunit"/>
    <property type="evidence" value="ECO:0007669"/>
    <property type="project" value="TreeGrafter"/>
</dbReference>
<evidence type="ECO:0000313" key="6">
    <source>
        <dbReference type="Proteomes" id="UP000386466"/>
    </source>
</evidence>
<protein>
    <submittedName>
        <fullName evidence="5">60s ribosomal protein l32-like</fullName>
    </submittedName>
</protein>
<evidence type="ECO:0000256" key="1">
    <source>
        <dbReference type="ARBA" id="ARBA00008431"/>
    </source>
</evidence>
<dbReference type="EMBL" id="CAAGRJ010017038">
    <property type="protein sequence ID" value="VFV32527.1"/>
    <property type="molecule type" value="Genomic_DNA"/>
</dbReference>
<dbReference type="GO" id="GO:0003735">
    <property type="term" value="F:structural constituent of ribosome"/>
    <property type="evidence" value="ECO:0007669"/>
    <property type="project" value="InterPro"/>
</dbReference>
<dbReference type="Pfam" id="PF01655">
    <property type="entry name" value="Ribosomal_L32e"/>
    <property type="match status" value="1"/>
</dbReference>
<keyword evidence="2 5" id="KW-0689">Ribosomal protein</keyword>